<sequence>MVDRAYHVKLAAPFRRVGSAAWTVFNGQYQMPLPEGASETFEALDDRTIYRALTTTRGTVSAHSNFVFKYYVEPEREVFVWRSVLEDALVPRMTQGKVQDEWGWLVIAPIDDVTCRLTLLVYLVPEPVHEDRENTLEEMFATSARLSQKYAFTHPPAVPGTFPGGPVQEDTALGNLPFAKQWFVERGKRLETALKYVIDGVVDEFKQTRQG</sequence>
<dbReference type="OrthoDB" id="67136at2759"/>
<organism evidence="2 3">
    <name type="scientific">Aphanomyces stellatus</name>
    <dbReference type="NCBI Taxonomy" id="120398"/>
    <lineage>
        <taxon>Eukaryota</taxon>
        <taxon>Sar</taxon>
        <taxon>Stramenopiles</taxon>
        <taxon>Oomycota</taxon>
        <taxon>Saprolegniomycetes</taxon>
        <taxon>Saprolegniales</taxon>
        <taxon>Verrucalvaceae</taxon>
        <taxon>Aphanomyces</taxon>
    </lineage>
</organism>
<proteinExistence type="predicted"/>
<evidence type="ECO:0000313" key="1">
    <source>
        <dbReference type="EMBL" id="KAF0709401.1"/>
    </source>
</evidence>
<protein>
    <submittedName>
        <fullName evidence="2">Aste57867_5938 protein</fullName>
    </submittedName>
</protein>
<reference evidence="1" key="2">
    <citation type="submission" date="2019-06" db="EMBL/GenBank/DDBJ databases">
        <title>Genomics analysis of Aphanomyces spp. identifies a new class of oomycete effector associated with host adaptation.</title>
        <authorList>
            <person name="Gaulin E."/>
        </authorList>
    </citation>
    <scope>NUCLEOTIDE SEQUENCE</scope>
    <source>
        <strain evidence="1">CBS 578.67</strain>
    </source>
</reference>
<keyword evidence="3" id="KW-1185">Reference proteome</keyword>
<dbReference type="Proteomes" id="UP000332933">
    <property type="component" value="Unassembled WGS sequence"/>
</dbReference>
<dbReference type="EMBL" id="VJMH01002272">
    <property type="protein sequence ID" value="KAF0709401.1"/>
    <property type="molecule type" value="Genomic_DNA"/>
</dbReference>
<gene>
    <name evidence="2" type="primary">Aste57867_5938</name>
    <name evidence="1" type="ORF">As57867_005924</name>
    <name evidence="2" type="ORF">ASTE57867_5938</name>
</gene>
<evidence type="ECO:0000313" key="2">
    <source>
        <dbReference type="EMBL" id="VFT82957.1"/>
    </source>
</evidence>
<dbReference type="EMBL" id="CAADRA010002274">
    <property type="protein sequence ID" value="VFT82957.1"/>
    <property type="molecule type" value="Genomic_DNA"/>
</dbReference>
<reference evidence="2 3" key="1">
    <citation type="submission" date="2019-03" db="EMBL/GenBank/DDBJ databases">
        <authorList>
            <person name="Gaulin E."/>
            <person name="Dumas B."/>
        </authorList>
    </citation>
    <scope>NUCLEOTIDE SEQUENCE [LARGE SCALE GENOMIC DNA]</scope>
    <source>
        <strain evidence="2">CBS 568.67</strain>
    </source>
</reference>
<accession>A0A485KHB7</accession>
<dbReference type="AlphaFoldDB" id="A0A485KHB7"/>
<name>A0A485KHB7_9STRA</name>
<evidence type="ECO:0000313" key="3">
    <source>
        <dbReference type="Proteomes" id="UP000332933"/>
    </source>
</evidence>